<dbReference type="SUPFAM" id="SSF63817">
    <property type="entry name" value="Sortase"/>
    <property type="match status" value="1"/>
</dbReference>
<evidence type="ECO:0000256" key="2">
    <source>
        <dbReference type="SAM" id="Phobius"/>
    </source>
</evidence>
<keyword evidence="2" id="KW-1133">Transmembrane helix</keyword>
<dbReference type="EMBL" id="JBHSZO010000041">
    <property type="protein sequence ID" value="MFC7220789.1"/>
    <property type="molecule type" value="Genomic_DNA"/>
</dbReference>
<comment type="caution">
    <text evidence="3">The sequence shown here is derived from an EMBL/GenBank/DDBJ whole genome shotgun (WGS) entry which is preliminary data.</text>
</comment>
<dbReference type="InterPro" id="IPR042001">
    <property type="entry name" value="Sortase_F"/>
</dbReference>
<dbReference type="NCBIfam" id="NF033748">
    <property type="entry name" value="class_F_sortase"/>
    <property type="match status" value="1"/>
</dbReference>
<dbReference type="CDD" id="cd05829">
    <property type="entry name" value="Sortase_F"/>
    <property type="match status" value="1"/>
</dbReference>
<dbReference type="Gene3D" id="2.40.260.10">
    <property type="entry name" value="Sortase"/>
    <property type="match status" value="1"/>
</dbReference>
<evidence type="ECO:0000313" key="3">
    <source>
        <dbReference type="EMBL" id="MFC7220789.1"/>
    </source>
</evidence>
<organism evidence="3 4">
    <name type="scientific">Streptomyces polyrhachis</name>
    <dbReference type="NCBI Taxonomy" id="1282885"/>
    <lineage>
        <taxon>Bacteria</taxon>
        <taxon>Bacillati</taxon>
        <taxon>Actinomycetota</taxon>
        <taxon>Actinomycetes</taxon>
        <taxon>Kitasatosporales</taxon>
        <taxon>Streptomycetaceae</taxon>
        <taxon>Streptomyces</taxon>
    </lineage>
</organism>
<name>A0ABW2GKV5_9ACTN</name>
<sequence>MRASEDAYRRRSVWGVLVVALLIGVYLVQHGLGTGGPPQPAHAYAAVFDPVHEAAARQLPAAPDPLPSSRPVAIRIPAIEVAARLTPVSTDKEGWVEAPPPERRNLAGWLDTSPTPGEQGTSVIDGHVDNATGPAVFYSLGTLQPGQHIDIARKDGSTAVFTVYGIEAVRKDTFPAARVYGEKGKPELRLITCGGDYTKEGGYEGNVVVFARLTEVRR</sequence>
<proteinExistence type="predicted"/>
<evidence type="ECO:0000256" key="1">
    <source>
        <dbReference type="ARBA" id="ARBA00022801"/>
    </source>
</evidence>
<keyword evidence="4" id="KW-1185">Reference proteome</keyword>
<dbReference type="InterPro" id="IPR023365">
    <property type="entry name" value="Sortase_dom-sf"/>
</dbReference>
<keyword evidence="2" id="KW-0812">Transmembrane</keyword>
<protein>
    <submittedName>
        <fullName evidence="3">Class F sortase</fullName>
    </submittedName>
</protein>
<evidence type="ECO:0000313" key="4">
    <source>
        <dbReference type="Proteomes" id="UP001596413"/>
    </source>
</evidence>
<dbReference type="InterPro" id="IPR005754">
    <property type="entry name" value="Sortase"/>
</dbReference>
<dbReference type="Proteomes" id="UP001596413">
    <property type="component" value="Unassembled WGS sequence"/>
</dbReference>
<keyword evidence="1" id="KW-0378">Hydrolase</keyword>
<dbReference type="RefSeq" id="WP_386417703.1">
    <property type="nucleotide sequence ID" value="NZ_JBHSZO010000041.1"/>
</dbReference>
<keyword evidence="2" id="KW-0472">Membrane</keyword>
<feature type="transmembrane region" description="Helical" evidence="2">
    <location>
        <begin position="12"/>
        <end position="32"/>
    </location>
</feature>
<reference evidence="4" key="1">
    <citation type="journal article" date="2019" name="Int. J. Syst. Evol. Microbiol.">
        <title>The Global Catalogue of Microorganisms (GCM) 10K type strain sequencing project: providing services to taxonomists for standard genome sequencing and annotation.</title>
        <authorList>
            <consortium name="The Broad Institute Genomics Platform"/>
            <consortium name="The Broad Institute Genome Sequencing Center for Infectious Disease"/>
            <person name="Wu L."/>
            <person name="Ma J."/>
        </authorList>
    </citation>
    <scope>NUCLEOTIDE SEQUENCE [LARGE SCALE GENOMIC DNA]</scope>
    <source>
        <strain evidence="4">CGMCC 1.13681</strain>
    </source>
</reference>
<dbReference type="Pfam" id="PF04203">
    <property type="entry name" value="Sortase"/>
    <property type="match status" value="1"/>
</dbReference>
<accession>A0ABW2GKV5</accession>
<gene>
    <name evidence="3" type="ORF">ACFQLX_21900</name>
</gene>